<dbReference type="SUPFAM" id="SSF49899">
    <property type="entry name" value="Concanavalin A-like lectins/glucanases"/>
    <property type="match status" value="1"/>
</dbReference>
<dbReference type="InterPro" id="IPR058030">
    <property type="entry name" value="TRIM8/14/16/25/29/45/65_CC"/>
</dbReference>
<accession>A0A8C6UQ76</accession>
<dbReference type="InterPro" id="IPR000315">
    <property type="entry name" value="Znf_B-box"/>
</dbReference>
<feature type="coiled-coil region" evidence="5">
    <location>
        <begin position="80"/>
        <end position="179"/>
    </location>
</feature>
<dbReference type="InterPro" id="IPR006574">
    <property type="entry name" value="PRY"/>
</dbReference>
<keyword evidence="3" id="KW-0862">Zinc</keyword>
<feature type="domain" description="B box-type" evidence="6">
    <location>
        <begin position="32"/>
        <end position="72"/>
    </location>
</feature>
<dbReference type="SUPFAM" id="SSF57845">
    <property type="entry name" value="B-box zinc-binding domain"/>
    <property type="match status" value="1"/>
</dbReference>
<evidence type="ECO:0000313" key="8">
    <source>
        <dbReference type="Proteomes" id="UP000694523"/>
    </source>
</evidence>
<dbReference type="Gene3D" id="3.30.160.60">
    <property type="entry name" value="Classic Zinc Finger"/>
    <property type="match status" value="1"/>
</dbReference>
<sequence>MALTYKNRFYNEKCFSQSPQSCSDQGWSLSPPTENLCSEHNELKKLFCRTDQQIICLLCSMEQHKGHDTVSSAAERAQRQAQLETKRALLLQKLQHKETEQERLRQEEQDISRSAQTALQRSGDSFREMVLLLEKRCSEVEQQIRSEEQIQLRQVQELQDQLQRDVTELKRSLSELDTLSLTADHNEFLLLCPSLSTDSEKTESRTQTRPRRDFEDLTRAVSALRDQLQLSSREIMFDPEPRSREDFLRYARDITLDPNTAHNKVSLSDGNTRATRTRKGQNYHYHRDRFVRCAQVLSTEGLTGRCYWEVEWSGIELVDIAVSYRDIERDENFDESGFGNNDQSWALRCKKNSLRSHFPRIGVYLDHSAGALSFYSVKDKTMSLLHRVQTTFTQPLFYLINDYNNVLWIIFSSE</sequence>
<reference evidence="7" key="2">
    <citation type="submission" date="2025-09" db="UniProtKB">
        <authorList>
            <consortium name="Ensembl"/>
        </authorList>
    </citation>
    <scope>IDENTIFICATION</scope>
</reference>
<dbReference type="InterPro" id="IPR051051">
    <property type="entry name" value="E3_ubiq-ligase_TRIM/RNF"/>
</dbReference>
<keyword evidence="1" id="KW-0479">Metal-binding</keyword>
<proteinExistence type="predicted"/>
<evidence type="ECO:0000256" key="3">
    <source>
        <dbReference type="ARBA" id="ARBA00022833"/>
    </source>
</evidence>
<evidence type="ECO:0000313" key="7">
    <source>
        <dbReference type="Ensembl" id="ENSNMLP00000036308.1"/>
    </source>
</evidence>
<dbReference type="Ensembl" id="ENSNMLT00000040451.1">
    <property type="protein sequence ID" value="ENSNMLP00000036308.1"/>
    <property type="gene ID" value="ENSNMLG00000022531.1"/>
</dbReference>
<dbReference type="Gene3D" id="2.60.120.920">
    <property type="match status" value="1"/>
</dbReference>
<dbReference type="InterPro" id="IPR003877">
    <property type="entry name" value="SPRY_dom"/>
</dbReference>
<dbReference type="InterPro" id="IPR013320">
    <property type="entry name" value="ConA-like_dom_sf"/>
</dbReference>
<dbReference type="CDD" id="cd16040">
    <property type="entry name" value="SPRY_PRY_SNTX"/>
    <property type="match status" value="1"/>
</dbReference>
<dbReference type="InterPro" id="IPR003879">
    <property type="entry name" value="Butyrophylin_SPRY"/>
</dbReference>
<evidence type="ECO:0000259" key="6">
    <source>
        <dbReference type="PROSITE" id="PS50119"/>
    </source>
</evidence>
<keyword evidence="5" id="KW-0175">Coiled coil</keyword>
<dbReference type="PANTHER" id="PTHR25465:SF5">
    <property type="entry name" value="E3 UBIQUITIN_ISG15 LIGASE TRIM25-RELATED"/>
    <property type="match status" value="1"/>
</dbReference>
<evidence type="ECO:0000256" key="4">
    <source>
        <dbReference type="PROSITE-ProRule" id="PRU00024"/>
    </source>
</evidence>
<organism evidence="7 8">
    <name type="scientific">Neogobius melanostomus</name>
    <name type="common">round goby</name>
    <dbReference type="NCBI Taxonomy" id="47308"/>
    <lineage>
        <taxon>Eukaryota</taxon>
        <taxon>Metazoa</taxon>
        <taxon>Chordata</taxon>
        <taxon>Craniata</taxon>
        <taxon>Vertebrata</taxon>
        <taxon>Euteleostomi</taxon>
        <taxon>Actinopterygii</taxon>
        <taxon>Neopterygii</taxon>
        <taxon>Teleostei</taxon>
        <taxon>Neoteleostei</taxon>
        <taxon>Acanthomorphata</taxon>
        <taxon>Gobiaria</taxon>
        <taxon>Gobiiformes</taxon>
        <taxon>Gobioidei</taxon>
        <taxon>Gobiidae</taxon>
        <taxon>Benthophilinae</taxon>
        <taxon>Neogobiini</taxon>
        <taxon>Neogobius</taxon>
    </lineage>
</organism>
<dbReference type="PRINTS" id="PR01407">
    <property type="entry name" value="BUTYPHLNCDUF"/>
</dbReference>
<dbReference type="PROSITE" id="PS50119">
    <property type="entry name" value="ZF_BBOX"/>
    <property type="match status" value="1"/>
</dbReference>
<dbReference type="CDD" id="cd19769">
    <property type="entry name" value="Bbox2_TRIM16-like"/>
    <property type="match status" value="1"/>
</dbReference>
<keyword evidence="2 4" id="KW-0863">Zinc-finger</keyword>
<evidence type="ECO:0000256" key="5">
    <source>
        <dbReference type="SAM" id="Coils"/>
    </source>
</evidence>
<reference evidence="7" key="1">
    <citation type="submission" date="2025-08" db="UniProtKB">
        <authorList>
            <consortium name="Ensembl"/>
        </authorList>
    </citation>
    <scope>IDENTIFICATION</scope>
</reference>
<dbReference type="GO" id="GO:0008270">
    <property type="term" value="F:zinc ion binding"/>
    <property type="evidence" value="ECO:0007669"/>
    <property type="project" value="UniProtKB-KW"/>
</dbReference>
<dbReference type="Pfam" id="PF00622">
    <property type="entry name" value="SPRY"/>
    <property type="match status" value="1"/>
</dbReference>
<dbReference type="InterPro" id="IPR043136">
    <property type="entry name" value="B30.2/SPRY_sf"/>
</dbReference>
<evidence type="ECO:0000256" key="2">
    <source>
        <dbReference type="ARBA" id="ARBA00022771"/>
    </source>
</evidence>
<keyword evidence="8" id="KW-1185">Reference proteome</keyword>
<dbReference type="Pfam" id="PF25600">
    <property type="entry name" value="TRIM_CC"/>
    <property type="match status" value="1"/>
</dbReference>
<dbReference type="Pfam" id="PF00643">
    <property type="entry name" value="zf-B_box"/>
    <property type="match status" value="1"/>
</dbReference>
<dbReference type="AlphaFoldDB" id="A0A8C6UQ76"/>
<protein>
    <recommendedName>
        <fullName evidence="6">B box-type domain-containing protein</fullName>
    </recommendedName>
</protein>
<name>A0A8C6UQ76_9GOBI</name>
<dbReference type="SMART" id="SM00589">
    <property type="entry name" value="PRY"/>
    <property type="match status" value="1"/>
</dbReference>
<dbReference type="Pfam" id="PF13765">
    <property type="entry name" value="PRY"/>
    <property type="match status" value="1"/>
</dbReference>
<dbReference type="PANTHER" id="PTHR25465">
    <property type="entry name" value="B-BOX DOMAIN CONTAINING"/>
    <property type="match status" value="1"/>
</dbReference>
<dbReference type="Proteomes" id="UP000694523">
    <property type="component" value="Unplaced"/>
</dbReference>
<evidence type="ECO:0000256" key="1">
    <source>
        <dbReference type="ARBA" id="ARBA00022723"/>
    </source>
</evidence>
<dbReference type="SMART" id="SM00336">
    <property type="entry name" value="BBOX"/>
    <property type="match status" value="1"/>
</dbReference>